<dbReference type="PROSITE" id="PS51462">
    <property type="entry name" value="NUDIX"/>
    <property type="match status" value="1"/>
</dbReference>
<organism evidence="4 5">
    <name type="scientific">Acidilutibacter cellobiosedens</name>
    <dbReference type="NCBI Taxonomy" id="2507161"/>
    <lineage>
        <taxon>Bacteria</taxon>
        <taxon>Bacillati</taxon>
        <taxon>Bacillota</taxon>
        <taxon>Tissierellia</taxon>
        <taxon>Tissierellales</taxon>
        <taxon>Acidilutibacteraceae</taxon>
        <taxon>Acidilutibacter</taxon>
    </lineage>
</organism>
<accession>A0A410QGS6</accession>
<dbReference type="AlphaFoldDB" id="A0A410QGS6"/>
<evidence type="ECO:0000256" key="1">
    <source>
        <dbReference type="ARBA" id="ARBA00005582"/>
    </source>
</evidence>
<dbReference type="InterPro" id="IPR015797">
    <property type="entry name" value="NUDIX_hydrolase-like_dom_sf"/>
</dbReference>
<dbReference type="EMBL" id="CP035282">
    <property type="protein sequence ID" value="QAT63181.1"/>
    <property type="molecule type" value="Genomic_DNA"/>
</dbReference>
<comment type="similarity">
    <text evidence="1">Belongs to the Nudix hydrolase family.</text>
</comment>
<dbReference type="CDD" id="cd04693">
    <property type="entry name" value="NUDIX_Hydrolase"/>
    <property type="match status" value="1"/>
</dbReference>
<dbReference type="Proteomes" id="UP000287969">
    <property type="component" value="Chromosome"/>
</dbReference>
<reference evidence="5" key="1">
    <citation type="submission" date="2019-01" db="EMBL/GenBank/DDBJ databases">
        <title>Draft genomes of a novel of Sporanaerobacter strains.</title>
        <authorList>
            <person name="Ma S."/>
        </authorList>
    </citation>
    <scope>NUCLEOTIDE SEQUENCE [LARGE SCALE GENOMIC DNA]</scope>
    <source>
        <strain evidence="5">NJN-17</strain>
    </source>
</reference>
<gene>
    <name evidence="4" type="ORF">EQM13_17220</name>
</gene>
<dbReference type="PANTHER" id="PTHR43736">
    <property type="entry name" value="ADP-RIBOSE PYROPHOSPHATASE"/>
    <property type="match status" value="1"/>
</dbReference>
<dbReference type="KEGG" id="spoa:EQM13_17220"/>
<feature type="domain" description="Nudix hydrolase" evidence="3">
    <location>
        <begin position="33"/>
        <end position="162"/>
    </location>
</feature>
<keyword evidence="2" id="KW-0378">Hydrolase</keyword>
<evidence type="ECO:0000313" key="4">
    <source>
        <dbReference type="EMBL" id="QAT63181.1"/>
    </source>
</evidence>
<evidence type="ECO:0000259" key="3">
    <source>
        <dbReference type="PROSITE" id="PS51462"/>
    </source>
</evidence>
<dbReference type="RefSeq" id="WP_071139409.1">
    <property type="nucleotide sequence ID" value="NZ_CP035282.1"/>
</dbReference>
<dbReference type="Pfam" id="PF00293">
    <property type="entry name" value="NUDIX"/>
    <property type="match status" value="1"/>
</dbReference>
<dbReference type="GO" id="GO:0016787">
    <property type="term" value="F:hydrolase activity"/>
    <property type="evidence" value="ECO:0007669"/>
    <property type="project" value="UniProtKB-KW"/>
</dbReference>
<dbReference type="SUPFAM" id="SSF55811">
    <property type="entry name" value="Nudix"/>
    <property type="match status" value="1"/>
</dbReference>
<dbReference type="InterPro" id="IPR020084">
    <property type="entry name" value="NUDIX_hydrolase_CS"/>
</dbReference>
<keyword evidence="5" id="KW-1185">Reference proteome</keyword>
<proteinExistence type="inferred from homology"/>
<dbReference type="PANTHER" id="PTHR43736:SF1">
    <property type="entry name" value="DIHYDRONEOPTERIN TRIPHOSPHATE DIPHOSPHATASE"/>
    <property type="match status" value="1"/>
</dbReference>
<protein>
    <submittedName>
        <fullName evidence="4">NUDIX domain-containing protein</fullName>
    </submittedName>
</protein>
<sequence length="176" mass="20562">MSEREIWDAYGSNGNKLGYDLYRDESSLIPEGVYHIVAEVYTITRDKEVLVTQRHPDKPWPLKWEITGGSVLKGETPIKGALRELKEETGILTQESDLRFVYSYLMKGIPAIYYCYMIVINKNNTEIKLQRGETIDYRYIAYDKFKEFIQTEKFVDTIRDRFNIHAGLFDNIVSSI</sequence>
<dbReference type="OrthoDB" id="9786032at2"/>
<name>A0A410QGS6_9FIRM</name>
<dbReference type="InterPro" id="IPR000086">
    <property type="entry name" value="NUDIX_hydrolase_dom"/>
</dbReference>
<evidence type="ECO:0000256" key="2">
    <source>
        <dbReference type="ARBA" id="ARBA00022801"/>
    </source>
</evidence>
<dbReference type="Gene3D" id="3.90.79.10">
    <property type="entry name" value="Nucleoside Triphosphate Pyrophosphohydrolase"/>
    <property type="match status" value="1"/>
</dbReference>
<evidence type="ECO:0000313" key="5">
    <source>
        <dbReference type="Proteomes" id="UP000287969"/>
    </source>
</evidence>
<dbReference type="PROSITE" id="PS00893">
    <property type="entry name" value="NUDIX_BOX"/>
    <property type="match status" value="1"/>
</dbReference>